<evidence type="ECO:0008006" key="7">
    <source>
        <dbReference type="Google" id="ProtNLM"/>
    </source>
</evidence>
<evidence type="ECO:0000256" key="1">
    <source>
        <dbReference type="ARBA" id="ARBA00010617"/>
    </source>
</evidence>
<dbReference type="PANTHER" id="PTHR46696">
    <property type="entry name" value="P450, PUTATIVE (EUROFUNG)-RELATED"/>
    <property type="match status" value="1"/>
</dbReference>
<dbReference type="GO" id="GO:0020037">
    <property type="term" value="F:heme binding"/>
    <property type="evidence" value="ECO:0007669"/>
    <property type="project" value="InterPro"/>
</dbReference>
<comment type="caution">
    <text evidence="5">The sequence shown here is derived from an EMBL/GenBank/DDBJ whole genome shotgun (WGS) entry which is preliminary data.</text>
</comment>
<dbReference type="GO" id="GO:0005506">
    <property type="term" value="F:iron ion binding"/>
    <property type="evidence" value="ECO:0007669"/>
    <property type="project" value="InterPro"/>
</dbReference>
<name>A0A8H3Z514_VENIN</name>
<dbReference type="InterPro" id="IPR017972">
    <property type="entry name" value="Cyt_P450_CS"/>
</dbReference>
<dbReference type="PRINTS" id="PR00359">
    <property type="entry name" value="BP450"/>
</dbReference>
<dbReference type="InterPro" id="IPR002397">
    <property type="entry name" value="Cyt_P450_B"/>
</dbReference>
<keyword evidence="4" id="KW-0560">Oxidoreductase</keyword>
<evidence type="ECO:0000256" key="4">
    <source>
        <dbReference type="RuleBase" id="RU000461"/>
    </source>
</evidence>
<dbReference type="AlphaFoldDB" id="A0A8H3Z514"/>
<keyword evidence="4" id="KW-0349">Heme</keyword>
<gene>
    <name evidence="5" type="ORF">BLS_009281</name>
</gene>
<dbReference type="Gene3D" id="1.10.630.10">
    <property type="entry name" value="Cytochrome P450"/>
    <property type="match status" value="1"/>
</dbReference>
<evidence type="ECO:0000313" key="5">
    <source>
        <dbReference type="EMBL" id="KAE9979976.1"/>
    </source>
</evidence>
<dbReference type="InterPro" id="IPR001128">
    <property type="entry name" value="Cyt_P450"/>
</dbReference>
<keyword evidence="3 4" id="KW-0408">Iron</keyword>
<dbReference type="PROSITE" id="PS00086">
    <property type="entry name" value="CYTOCHROME_P450"/>
    <property type="match status" value="1"/>
</dbReference>
<evidence type="ECO:0000256" key="2">
    <source>
        <dbReference type="ARBA" id="ARBA00022723"/>
    </source>
</evidence>
<evidence type="ECO:0000256" key="3">
    <source>
        <dbReference type="ARBA" id="ARBA00023004"/>
    </source>
</evidence>
<organism evidence="5 6">
    <name type="scientific">Venturia inaequalis</name>
    <name type="common">Apple scab fungus</name>
    <dbReference type="NCBI Taxonomy" id="5025"/>
    <lineage>
        <taxon>Eukaryota</taxon>
        <taxon>Fungi</taxon>
        <taxon>Dikarya</taxon>
        <taxon>Ascomycota</taxon>
        <taxon>Pezizomycotina</taxon>
        <taxon>Dothideomycetes</taxon>
        <taxon>Pleosporomycetidae</taxon>
        <taxon>Venturiales</taxon>
        <taxon>Venturiaceae</taxon>
        <taxon>Venturia</taxon>
    </lineage>
</organism>
<dbReference type="GO" id="GO:0016705">
    <property type="term" value="F:oxidoreductase activity, acting on paired donors, with incorporation or reduction of molecular oxygen"/>
    <property type="evidence" value="ECO:0007669"/>
    <property type="project" value="InterPro"/>
</dbReference>
<dbReference type="Pfam" id="PF00067">
    <property type="entry name" value="p450"/>
    <property type="match status" value="1"/>
</dbReference>
<dbReference type="Proteomes" id="UP000433883">
    <property type="component" value="Unassembled WGS sequence"/>
</dbReference>
<protein>
    <recommendedName>
        <fullName evidence="7">Cytochrome P450</fullName>
    </recommendedName>
</protein>
<keyword evidence="4" id="KW-0503">Monooxygenase</keyword>
<dbReference type="InterPro" id="IPR036396">
    <property type="entry name" value="Cyt_P450_sf"/>
</dbReference>
<keyword evidence="2 4" id="KW-0479">Metal-binding</keyword>
<proteinExistence type="inferred from homology"/>
<dbReference type="Pfam" id="PF09495">
    <property type="entry name" value="DUF2462"/>
    <property type="match status" value="1"/>
</dbReference>
<sequence>MVADRCPVAAGQQQQQLDEKAFGRAEGQGQINIDDNEAVISNNPAKIYEEYDMLRTKCPVAWTNQYNGYWLLTKYQDIKAAAQDSSTFISSVKAVVPSDPRGIRRPPLNFDAPHHTPYRTALDRTLKASRVKRLEPFLTRHAEEELAPMLEKGEGNICTQFGALYSAWVETEWLNLDPETAPHLAKTAAAWVNAWRRMDGEEVTRESEKLYIIARGLLEDRRANPRDPEEDPASSLLLEKNAQGEPLEEIHLVGALRQSLVVGMVAPSILLGAMCAHLGKDTMLQQKLRETPSDIPAAIEEFVRMYVPYRGFARTVSKETAIHGRTIKPGEPITMTYSSANRDPEQFENPNEFVLNRENIASHLGFGRGKHRCVGMPLARPLSTALTRRGSRIIAPKKAKIVRRRELTKTHSSGLNAMTERNLAEKAGHLEMLVGGKKGKKERDKVRDGERRVVRTVSKKGRIEVPVGKKEIKSGEVVV</sequence>
<dbReference type="EMBL" id="WNWQ01000084">
    <property type="protein sequence ID" value="KAE9979976.1"/>
    <property type="molecule type" value="Genomic_DNA"/>
</dbReference>
<accession>A0A8H3Z514</accession>
<dbReference type="GO" id="GO:0004497">
    <property type="term" value="F:monooxygenase activity"/>
    <property type="evidence" value="ECO:0007669"/>
    <property type="project" value="UniProtKB-KW"/>
</dbReference>
<reference evidence="5 6" key="1">
    <citation type="submission" date="2019-11" db="EMBL/GenBank/DDBJ databases">
        <title>Venturia inaequalis Genome Resource.</title>
        <authorList>
            <person name="Lichtner F.J."/>
        </authorList>
    </citation>
    <scope>NUCLEOTIDE SEQUENCE [LARGE SCALE GENOMIC DNA]</scope>
    <source>
        <strain evidence="5">Bline_iso_100314</strain>
    </source>
</reference>
<comment type="similarity">
    <text evidence="1 4">Belongs to the cytochrome P450 family.</text>
</comment>
<evidence type="ECO:0000313" key="6">
    <source>
        <dbReference type="Proteomes" id="UP000433883"/>
    </source>
</evidence>
<dbReference type="SUPFAM" id="SSF48264">
    <property type="entry name" value="Cytochrome P450"/>
    <property type="match status" value="1"/>
</dbReference>
<dbReference type="PANTHER" id="PTHR46696:SF6">
    <property type="entry name" value="P450, PUTATIVE (EUROFUNG)-RELATED"/>
    <property type="match status" value="1"/>
</dbReference>
<dbReference type="InterPro" id="IPR019034">
    <property type="entry name" value="UPF0390"/>
</dbReference>